<evidence type="ECO:0000256" key="6">
    <source>
        <dbReference type="NCBIfam" id="TIGR01068"/>
    </source>
</evidence>
<feature type="site" description="Contributes to redox potential value" evidence="8">
    <location>
        <position position="31"/>
    </location>
</feature>
<evidence type="ECO:0000313" key="11">
    <source>
        <dbReference type="EMBL" id="TLS67510.1"/>
    </source>
</evidence>
<dbReference type="PANTHER" id="PTHR45663">
    <property type="entry name" value="GEO12009P1"/>
    <property type="match status" value="1"/>
</dbReference>
<dbReference type="InterPro" id="IPR017937">
    <property type="entry name" value="Thioredoxin_CS"/>
</dbReference>
<comment type="caution">
    <text evidence="11">The sequence shown here is derived from an EMBL/GenBank/DDBJ whole genome shotgun (WGS) entry which is preliminary data.</text>
</comment>
<dbReference type="FunFam" id="3.40.30.10:FF:000155">
    <property type="entry name" value="Thioredoxin"/>
    <property type="match status" value="1"/>
</dbReference>
<keyword evidence="12" id="KW-1185">Reference proteome</keyword>
<accession>A0A5R9GNB8</accession>
<evidence type="ECO:0000313" key="12">
    <source>
        <dbReference type="Proteomes" id="UP000306585"/>
    </source>
</evidence>
<dbReference type="Gene3D" id="3.40.30.10">
    <property type="entry name" value="Glutaredoxin"/>
    <property type="match status" value="1"/>
</dbReference>
<sequence length="124" mass="13786">MATIELTRDNFEQQVSGTGMTVIDFWAPWCGPCKMFAPIFEQVSEHREDVRFGKVNTEEQQELAAHFGIRSIPTLMIIREQVVLFSQAGALPKHALEDVIDQAAAVDMAQVHADIAEASKSRQG</sequence>
<feature type="active site" description="Nucleophile" evidence="8">
    <location>
        <position position="33"/>
    </location>
</feature>
<keyword evidence="2" id="KW-0813">Transport</keyword>
<dbReference type="SUPFAM" id="SSF52833">
    <property type="entry name" value="Thioredoxin-like"/>
    <property type="match status" value="1"/>
</dbReference>
<dbReference type="Proteomes" id="UP000306585">
    <property type="component" value="Unassembled WGS sequence"/>
</dbReference>
<dbReference type="InterPro" id="IPR036249">
    <property type="entry name" value="Thioredoxin-like_sf"/>
</dbReference>
<evidence type="ECO:0000256" key="9">
    <source>
        <dbReference type="PIRSR" id="PIRSR000077-4"/>
    </source>
</evidence>
<comment type="similarity">
    <text evidence="1 7">Belongs to the thioredoxin family.</text>
</comment>
<feature type="active site" description="Nucleophile" evidence="8">
    <location>
        <position position="30"/>
    </location>
</feature>
<evidence type="ECO:0000256" key="3">
    <source>
        <dbReference type="ARBA" id="ARBA00022982"/>
    </source>
</evidence>
<feature type="site" description="Contributes to redox potential value" evidence="8">
    <location>
        <position position="32"/>
    </location>
</feature>
<dbReference type="GO" id="GO:0015035">
    <property type="term" value="F:protein-disulfide reductase activity"/>
    <property type="evidence" value="ECO:0007669"/>
    <property type="project" value="UniProtKB-UniRule"/>
</dbReference>
<evidence type="ECO:0000256" key="8">
    <source>
        <dbReference type="PIRSR" id="PIRSR000077-1"/>
    </source>
</evidence>
<dbReference type="GO" id="GO:0005829">
    <property type="term" value="C:cytosol"/>
    <property type="evidence" value="ECO:0007669"/>
    <property type="project" value="TreeGrafter"/>
</dbReference>
<dbReference type="Pfam" id="PF00085">
    <property type="entry name" value="Thioredoxin"/>
    <property type="match status" value="1"/>
</dbReference>
<keyword evidence="3" id="KW-0249">Electron transport</keyword>
<gene>
    <name evidence="11" type="primary">trxA</name>
    <name evidence="11" type="ORF">FEF65_06210</name>
</gene>
<dbReference type="PRINTS" id="PR00421">
    <property type="entry name" value="THIOREDOXIN"/>
</dbReference>
<dbReference type="PROSITE" id="PS00194">
    <property type="entry name" value="THIOREDOXIN_1"/>
    <property type="match status" value="1"/>
</dbReference>
<feature type="disulfide bond" description="Redox-active" evidence="9">
    <location>
        <begin position="30"/>
        <end position="33"/>
    </location>
</feature>
<protein>
    <recommendedName>
        <fullName evidence="6 7">Thioredoxin</fullName>
    </recommendedName>
</protein>
<proteinExistence type="inferred from homology"/>
<evidence type="ECO:0000259" key="10">
    <source>
        <dbReference type="PROSITE" id="PS51352"/>
    </source>
</evidence>
<evidence type="ECO:0000256" key="5">
    <source>
        <dbReference type="ARBA" id="ARBA00023284"/>
    </source>
</evidence>
<keyword evidence="4 9" id="KW-1015">Disulfide bond</keyword>
<dbReference type="PROSITE" id="PS51352">
    <property type="entry name" value="THIOREDOXIN_2"/>
    <property type="match status" value="1"/>
</dbReference>
<feature type="domain" description="Thioredoxin" evidence="10">
    <location>
        <begin position="1"/>
        <end position="105"/>
    </location>
</feature>
<dbReference type="AlphaFoldDB" id="A0A5R9GNB8"/>
<evidence type="ECO:0000256" key="2">
    <source>
        <dbReference type="ARBA" id="ARBA00022448"/>
    </source>
</evidence>
<evidence type="ECO:0000256" key="7">
    <source>
        <dbReference type="PIRNR" id="PIRNR000077"/>
    </source>
</evidence>
<dbReference type="InterPro" id="IPR013766">
    <property type="entry name" value="Thioredoxin_domain"/>
</dbReference>
<evidence type="ECO:0000256" key="1">
    <source>
        <dbReference type="ARBA" id="ARBA00008987"/>
    </source>
</evidence>
<feature type="site" description="Deprotonates C-terminal active site Cys" evidence="8">
    <location>
        <position position="24"/>
    </location>
</feature>
<dbReference type="NCBIfam" id="TIGR01068">
    <property type="entry name" value="thioredoxin"/>
    <property type="match status" value="1"/>
</dbReference>
<dbReference type="InterPro" id="IPR005746">
    <property type="entry name" value="Thioredoxin"/>
</dbReference>
<organism evidence="11 12">
    <name type="scientific">Mariprofundus erugo</name>
    <dbReference type="NCBI Taxonomy" id="2528639"/>
    <lineage>
        <taxon>Bacteria</taxon>
        <taxon>Pseudomonadati</taxon>
        <taxon>Pseudomonadota</taxon>
        <taxon>Candidatius Mariprofundia</taxon>
        <taxon>Mariprofundales</taxon>
        <taxon>Mariprofundaceae</taxon>
        <taxon>Mariprofundus</taxon>
    </lineage>
</organism>
<evidence type="ECO:0000256" key="4">
    <source>
        <dbReference type="ARBA" id="ARBA00023157"/>
    </source>
</evidence>
<reference evidence="11 12" key="1">
    <citation type="journal article" date="2019" name="Appl. Environ. Microbiol.">
        <title>Environmental Evidence and Genomic Insight of Iron-oxidizing Bacteria Preference Towards More Corrosion Resistant Stainless Steel at Higher Salinities.</title>
        <authorList>
            <person name="Garrison C.E."/>
            <person name="Price K.A."/>
            <person name="Field E.K."/>
        </authorList>
    </citation>
    <scope>NUCLEOTIDE SEQUENCE [LARGE SCALE GENOMIC DNA]</scope>
    <source>
        <strain evidence="11 12">P3</strain>
    </source>
</reference>
<dbReference type="PIRSF" id="PIRSF000077">
    <property type="entry name" value="Thioredoxin"/>
    <property type="match status" value="1"/>
</dbReference>
<name>A0A5R9GNB8_9PROT</name>
<dbReference type="CDD" id="cd02947">
    <property type="entry name" value="TRX_family"/>
    <property type="match status" value="1"/>
</dbReference>
<dbReference type="PANTHER" id="PTHR45663:SF40">
    <property type="entry name" value="THIOREDOXIN 2"/>
    <property type="match status" value="1"/>
</dbReference>
<keyword evidence="5 9" id="KW-0676">Redox-active center</keyword>
<dbReference type="EMBL" id="VBRY01000005">
    <property type="protein sequence ID" value="TLS67510.1"/>
    <property type="molecule type" value="Genomic_DNA"/>
</dbReference>